<keyword evidence="5 6" id="KW-0233">DNA recombination</keyword>
<evidence type="ECO:0000256" key="6">
    <source>
        <dbReference type="RuleBase" id="RU365089"/>
    </source>
</evidence>
<dbReference type="Pfam" id="PF00872">
    <property type="entry name" value="Transposase_mut"/>
    <property type="match status" value="1"/>
</dbReference>
<keyword evidence="6" id="KW-0814">Transposable element</keyword>
<evidence type="ECO:0000256" key="3">
    <source>
        <dbReference type="ARBA" id="ARBA00022578"/>
    </source>
</evidence>
<dbReference type="GO" id="GO:0006313">
    <property type="term" value="P:DNA transposition"/>
    <property type="evidence" value="ECO:0007669"/>
    <property type="project" value="UniProtKB-UniRule"/>
</dbReference>
<evidence type="ECO:0000256" key="1">
    <source>
        <dbReference type="ARBA" id="ARBA00002190"/>
    </source>
</evidence>
<dbReference type="EMBL" id="CP035282">
    <property type="protein sequence ID" value="QAT61116.1"/>
    <property type="molecule type" value="Genomic_DNA"/>
</dbReference>
<dbReference type="RefSeq" id="WP_128752205.1">
    <property type="nucleotide sequence ID" value="NZ_CP035282.1"/>
</dbReference>
<sequence>MSTLSKEVLREMIAEGNLKTAGDLHSYLKDMFKDALQEMLEAKLETELGYSKGDKKNKQTDNRRNGYTEKTVKTQFGEMPIEVPRDRNSEFEPIIVPKNKRDISGIEEKVIALYARGMSTRDIHDQIKDIYGIELSADMVSKITDNIIPQIKEWQNRPLESLYTFVFMDAIHYKVREDGQIKSKAAYVVLGVNVDGFKDVLGIWIGENESSKFWLGVLNDLKNRGVKDVLVFCVDGLTGIKEAILAAYPGSEIQRCIIHQLRNSFKHVSYKDIKEFAGDFKEVYKAANEEAAIENLKEVEEKWGKKYPYAIKSWQMNWDVLSPFFKYPEEIRTIMYTTNIIEGFHRQLRKVTKNKTMFPSDQALEKMLYLASQNVVKKWTQRYKNWDLILNQLIIFFEGRVEQYL</sequence>
<proteinExistence type="inferred from homology"/>
<gene>
    <name evidence="7" type="ORF">EQM13_05710</name>
</gene>
<dbReference type="OrthoDB" id="9779930at2"/>
<evidence type="ECO:0000313" key="8">
    <source>
        <dbReference type="Proteomes" id="UP000287969"/>
    </source>
</evidence>
<keyword evidence="8" id="KW-1185">Reference proteome</keyword>
<dbReference type="KEGG" id="spoa:EQM13_05710"/>
<comment type="function">
    <text evidence="1 6">Required for the transposition of the insertion element.</text>
</comment>
<dbReference type="PANTHER" id="PTHR33217:SF8">
    <property type="entry name" value="MUTATOR FAMILY TRANSPOSASE"/>
    <property type="match status" value="1"/>
</dbReference>
<protein>
    <recommendedName>
        <fullName evidence="6">Mutator family transposase</fullName>
    </recommendedName>
</protein>
<dbReference type="GO" id="GO:0003677">
    <property type="term" value="F:DNA binding"/>
    <property type="evidence" value="ECO:0007669"/>
    <property type="project" value="UniProtKB-UniRule"/>
</dbReference>
<organism evidence="7 8">
    <name type="scientific">Acidilutibacter cellobiosedens</name>
    <dbReference type="NCBI Taxonomy" id="2507161"/>
    <lineage>
        <taxon>Bacteria</taxon>
        <taxon>Bacillati</taxon>
        <taxon>Bacillota</taxon>
        <taxon>Tissierellia</taxon>
        <taxon>Tissierellales</taxon>
        <taxon>Acidilutibacteraceae</taxon>
        <taxon>Acidilutibacter</taxon>
    </lineage>
</organism>
<dbReference type="AlphaFoldDB" id="A0A410QAU6"/>
<dbReference type="NCBIfam" id="NF033543">
    <property type="entry name" value="transpos_IS256"/>
    <property type="match status" value="1"/>
</dbReference>
<evidence type="ECO:0000313" key="7">
    <source>
        <dbReference type="EMBL" id="QAT61116.1"/>
    </source>
</evidence>
<dbReference type="GO" id="GO:0004803">
    <property type="term" value="F:transposase activity"/>
    <property type="evidence" value="ECO:0007669"/>
    <property type="project" value="UniProtKB-UniRule"/>
</dbReference>
<dbReference type="PANTHER" id="PTHR33217">
    <property type="entry name" value="TRANSPOSASE FOR INSERTION SEQUENCE ELEMENT IS1081"/>
    <property type="match status" value="1"/>
</dbReference>
<evidence type="ECO:0000256" key="2">
    <source>
        <dbReference type="ARBA" id="ARBA00010961"/>
    </source>
</evidence>
<evidence type="ECO:0000256" key="4">
    <source>
        <dbReference type="ARBA" id="ARBA00023125"/>
    </source>
</evidence>
<dbReference type="Proteomes" id="UP000287969">
    <property type="component" value="Chromosome"/>
</dbReference>
<keyword evidence="3 6" id="KW-0815">Transposition</keyword>
<evidence type="ECO:0000256" key="5">
    <source>
        <dbReference type="ARBA" id="ARBA00023172"/>
    </source>
</evidence>
<dbReference type="PROSITE" id="PS01007">
    <property type="entry name" value="TRANSPOSASE_MUTATOR"/>
    <property type="match status" value="1"/>
</dbReference>
<name>A0A410QAU6_9FIRM</name>
<reference evidence="8" key="1">
    <citation type="submission" date="2019-01" db="EMBL/GenBank/DDBJ databases">
        <title>Draft genomes of a novel of Sporanaerobacter strains.</title>
        <authorList>
            <person name="Ma S."/>
        </authorList>
    </citation>
    <scope>NUCLEOTIDE SEQUENCE [LARGE SCALE GENOMIC DNA]</scope>
    <source>
        <strain evidence="8">NJN-17</strain>
    </source>
</reference>
<keyword evidence="4 6" id="KW-0238">DNA-binding</keyword>
<comment type="similarity">
    <text evidence="2 6">Belongs to the transposase mutator family.</text>
</comment>
<accession>A0A410QAU6</accession>
<dbReference type="InterPro" id="IPR001207">
    <property type="entry name" value="Transposase_mutator"/>
</dbReference>